<evidence type="ECO:0000313" key="7">
    <source>
        <dbReference type="Proteomes" id="UP000027946"/>
    </source>
</evidence>
<reference evidence="6 7" key="1">
    <citation type="submission" date="2014-03" db="EMBL/GenBank/DDBJ databases">
        <title>Genome sequence of Clostridium litorale W6, DSM 5388.</title>
        <authorList>
            <person name="Poehlein A."/>
            <person name="Jagirdar A."/>
            <person name="Khonsari B."/>
            <person name="Chibani C.M."/>
            <person name="Gutierrez Gutierrez D.A."/>
            <person name="Davydova E."/>
            <person name="Alghaithi H.S."/>
            <person name="Nair K.P."/>
            <person name="Dhamotharan K."/>
            <person name="Chandran L."/>
            <person name="G W."/>
            <person name="Daniel R."/>
        </authorList>
    </citation>
    <scope>NUCLEOTIDE SEQUENCE [LARGE SCALE GENOMIC DNA]</scope>
    <source>
        <strain evidence="6 7">W6</strain>
    </source>
</reference>
<dbReference type="PROSITE" id="PS51332">
    <property type="entry name" value="B12_BINDING"/>
    <property type="match status" value="1"/>
</dbReference>
<dbReference type="InterPro" id="IPR036594">
    <property type="entry name" value="Meth_synthase_dom"/>
</dbReference>
<dbReference type="Gene3D" id="1.10.1240.10">
    <property type="entry name" value="Methionine synthase domain"/>
    <property type="match status" value="1"/>
</dbReference>
<dbReference type="PROSITE" id="PS51337">
    <property type="entry name" value="B12_BINDING_NTER"/>
    <property type="match status" value="1"/>
</dbReference>
<dbReference type="SUPFAM" id="SSF52242">
    <property type="entry name" value="Cobalamin (vitamin B12)-binding domain"/>
    <property type="match status" value="1"/>
</dbReference>
<dbReference type="Pfam" id="PF02310">
    <property type="entry name" value="B12-binding"/>
    <property type="match status" value="1"/>
</dbReference>
<dbReference type="InterPro" id="IPR003759">
    <property type="entry name" value="Cbl-bd_cap"/>
</dbReference>
<dbReference type="GO" id="GO:0005829">
    <property type="term" value="C:cytosol"/>
    <property type="evidence" value="ECO:0007669"/>
    <property type="project" value="TreeGrafter"/>
</dbReference>
<organism evidence="6 7">
    <name type="scientific">Peptoclostridium litorale DSM 5388</name>
    <dbReference type="NCBI Taxonomy" id="1121324"/>
    <lineage>
        <taxon>Bacteria</taxon>
        <taxon>Bacillati</taxon>
        <taxon>Bacillota</taxon>
        <taxon>Clostridia</taxon>
        <taxon>Peptostreptococcales</taxon>
        <taxon>Peptoclostridiaceae</taxon>
        <taxon>Peptoclostridium</taxon>
    </lineage>
</organism>
<keyword evidence="3" id="KW-0170">Cobalt</keyword>
<sequence>MIEKEEILRRLAECVVEMEEDEIIEVANEAIESGIDPQEAIMNGLSRGMEKVSELFESGEYFVPEVIVCADTMYSALEVLRPHQKKAADNMGKIVIGVVEGDTHDIGKNIVAIMLEAAGFEMHDLGRNVPAMDFADKAQEIGADIVCLSSLMTTTMHGMKDVIEELGKRGLEKKPFVMIGGAPISESFANEIGAHGYSANAPEAVNLAKRFMERRAGA</sequence>
<dbReference type="InterPro" id="IPR006158">
    <property type="entry name" value="Cobalamin-bd"/>
</dbReference>
<evidence type="ECO:0000259" key="4">
    <source>
        <dbReference type="PROSITE" id="PS51332"/>
    </source>
</evidence>
<gene>
    <name evidence="6" type="primary">mtbC1</name>
    <name evidence="6" type="ORF">CLIT_10c04650</name>
</gene>
<feature type="domain" description="B12-binding N-terminal" evidence="5">
    <location>
        <begin position="1"/>
        <end position="92"/>
    </location>
</feature>
<dbReference type="GO" id="GO:0046653">
    <property type="term" value="P:tetrahydrofolate metabolic process"/>
    <property type="evidence" value="ECO:0007669"/>
    <property type="project" value="TreeGrafter"/>
</dbReference>
<accession>A0A069RFZ9</accession>
<evidence type="ECO:0000256" key="3">
    <source>
        <dbReference type="ARBA" id="ARBA00023285"/>
    </source>
</evidence>
<dbReference type="FunFam" id="3.40.50.280:FF:000003">
    <property type="entry name" value="Dimethylamine methyltransferase corrinoid protein"/>
    <property type="match status" value="1"/>
</dbReference>
<dbReference type="PANTHER" id="PTHR45833">
    <property type="entry name" value="METHIONINE SYNTHASE"/>
    <property type="match status" value="1"/>
</dbReference>
<dbReference type="InterPro" id="IPR036724">
    <property type="entry name" value="Cobalamin-bd_sf"/>
</dbReference>
<evidence type="ECO:0000256" key="2">
    <source>
        <dbReference type="ARBA" id="ARBA00022723"/>
    </source>
</evidence>
<name>A0A069RFZ9_PEPLI</name>
<dbReference type="GO" id="GO:0046872">
    <property type="term" value="F:metal ion binding"/>
    <property type="evidence" value="ECO:0007669"/>
    <property type="project" value="UniProtKB-KW"/>
</dbReference>
<dbReference type="Gene3D" id="3.40.50.280">
    <property type="entry name" value="Cobalamin-binding domain"/>
    <property type="match status" value="1"/>
</dbReference>
<dbReference type="SMART" id="SM01018">
    <property type="entry name" value="B12-binding_2"/>
    <property type="match status" value="1"/>
</dbReference>
<dbReference type="Proteomes" id="UP000027946">
    <property type="component" value="Unassembled WGS sequence"/>
</dbReference>
<keyword evidence="2" id="KW-0479">Metal-binding</keyword>
<dbReference type="GO" id="GO:0050667">
    <property type="term" value="P:homocysteine metabolic process"/>
    <property type="evidence" value="ECO:0007669"/>
    <property type="project" value="TreeGrafter"/>
</dbReference>
<dbReference type="PANTHER" id="PTHR45833:SF1">
    <property type="entry name" value="METHIONINE SYNTHASE"/>
    <property type="match status" value="1"/>
</dbReference>
<dbReference type="OrthoDB" id="9803687at2"/>
<dbReference type="AlphaFoldDB" id="A0A069RFZ9"/>
<comment type="caution">
    <text evidence="6">The sequence shown here is derived from an EMBL/GenBank/DDBJ whole genome shotgun (WGS) entry which is preliminary data.</text>
</comment>
<dbReference type="eggNOG" id="COG5012">
    <property type="taxonomic scope" value="Bacteria"/>
</dbReference>
<dbReference type="GO" id="GO:0031419">
    <property type="term" value="F:cobalamin binding"/>
    <property type="evidence" value="ECO:0007669"/>
    <property type="project" value="InterPro"/>
</dbReference>
<dbReference type="GO" id="GO:0008705">
    <property type="term" value="F:methionine synthase activity"/>
    <property type="evidence" value="ECO:0007669"/>
    <property type="project" value="TreeGrafter"/>
</dbReference>
<evidence type="ECO:0000313" key="6">
    <source>
        <dbReference type="EMBL" id="KDR95738.1"/>
    </source>
</evidence>
<protein>
    <submittedName>
        <fullName evidence="6">Dimethylamine corrinoid protein 1</fullName>
    </submittedName>
</protein>
<dbReference type="SUPFAM" id="SSF47644">
    <property type="entry name" value="Methionine synthase domain"/>
    <property type="match status" value="1"/>
</dbReference>
<keyword evidence="7" id="KW-1185">Reference proteome</keyword>
<evidence type="ECO:0000256" key="1">
    <source>
        <dbReference type="ARBA" id="ARBA00010854"/>
    </source>
</evidence>
<dbReference type="InterPro" id="IPR050554">
    <property type="entry name" value="Met_Synthase/Corrinoid"/>
</dbReference>
<dbReference type="CDD" id="cd02070">
    <property type="entry name" value="corrinoid_protein_B12-BD"/>
    <property type="match status" value="1"/>
</dbReference>
<dbReference type="RefSeq" id="WP_038264239.1">
    <property type="nucleotide sequence ID" value="NZ_FSRH01000011.1"/>
</dbReference>
<proteinExistence type="inferred from homology"/>
<comment type="similarity">
    <text evidence="1">Belongs to the methylamine corrinoid protein family.</text>
</comment>
<dbReference type="EMBL" id="JJMM01000010">
    <property type="protein sequence ID" value="KDR95738.1"/>
    <property type="molecule type" value="Genomic_DNA"/>
</dbReference>
<dbReference type="Pfam" id="PF02607">
    <property type="entry name" value="B12-binding_2"/>
    <property type="match status" value="1"/>
</dbReference>
<evidence type="ECO:0000259" key="5">
    <source>
        <dbReference type="PROSITE" id="PS51337"/>
    </source>
</evidence>
<feature type="domain" description="B12-binding" evidence="4">
    <location>
        <begin position="91"/>
        <end position="218"/>
    </location>
</feature>
<dbReference type="STRING" id="1121324.CLIT_10c04650"/>